<gene>
    <name evidence="2" type="ORF">BDV26DRAFT_302087</name>
</gene>
<dbReference type="AlphaFoldDB" id="A0A5N7ARB3"/>
<sequence>MSEVIYKLDPDGDIFLVLPKVPESLPESPLDIDGSTLAGLSGSRIHSESAPESPNIIEAPREDNGIIDTLQDPPDAEGPLLQIRVSSKHLTLSCPQVARTLQSTFREGNELRSQGHVTINVDWPALPTLILMMIIHRRTRAVPRALSLERLTDMARLVNYYECYEVVAVFSEMWINALDEKSPVPSLRDEERQLFISWVFQNNTMFAKSSKYSLLHHKKAMQTDLPIPRRIQGQYPMSPTPPVSGPLLRN</sequence>
<feature type="region of interest" description="Disordered" evidence="1">
    <location>
        <begin position="230"/>
        <end position="250"/>
    </location>
</feature>
<reference evidence="2 3" key="1">
    <citation type="submission" date="2019-04" db="EMBL/GenBank/DDBJ databases">
        <title>Friends and foes A comparative genomics studyof 23 Aspergillus species from section Flavi.</title>
        <authorList>
            <consortium name="DOE Joint Genome Institute"/>
            <person name="Kjaerbolling I."/>
            <person name="Vesth T."/>
            <person name="Frisvad J.C."/>
            <person name="Nybo J.L."/>
            <person name="Theobald S."/>
            <person name="Kildgaard S."/>
            <person name="Isbrandt T."/>
            <person name="Kuo A."/>
            <person name="Sato A."/>
            <person name="Lyhne E.K."/>
            <person name="Kogle M.E."/>
            <person name="Wiebenga A."/>
            <person name="Kun R.S."/>
            <person name="Lubbers R.J."/>
            <person name="Makela M.R."/>
            <person name="Barry K."/>
            <person name="Chovatia M."/>
            <person name="Clum A."/>
            <person name="Daum C."/>
            <person name="Haridas S."/>
            <person name="He G."/>
            <person name="LaButti K."/>
            <person name="Lipzen A."/>
            <person name="Mondo S."/>
            <person name="Riley R."/>
            <person name="Salamov A."/>
            <person name="Simmons B.A."/>
            <person name="Magnuson J.K."/>
            <person name="Henrissat B."/>
            <person name="Mortensen U.H."/>
            <person name="Larsen T.O."/>
            <person name="Devries R.P."/>
            <person name="Grigoriev I.V."/>
            <person name="Machida M."/>
            <person name="Baker S.E."/>
            <person name="Andersen M.R."/>
        </authorList>
    </citation>
    <scope>NUCLEOTIDE SEQUENCE [LARGE SCALE GENOMIC DNA]</scope>
    <source>
        <strain evidence="2 3">IBT 29228</strain>
    </source>
</reference>
<keyword evidence="3" id="KW-1185">Reference proteome</keyword>
<dbReference type="EMBL" id="ML736367">
    <property type="protein sequence ID" value="KAE8372273.1"/>
    <property type="molecule type" value="Genomic_DNA"/>
</dbReference>
<name>A0A5N7ARB3_9EURO</name>
<feature type="region of interest" description="Disordered" evidence="1">
    <location>
        <begin position="27"/>
        <end position="58"/>
    </location>
</feature>
<evidence type="ECO:0000313" key="2">
    <source>
        <dbReference type="EMBL" id="KAE8372273.1"/>
    </source>
</evidence>
<proteinExistence type="predicted"/>
<evidence type="ECO:0000313" key="3">
    <source>
        <dbReference type="Proteomes" id="UP000326198"/>
    </source>
</evidence>
<accession>A0A5N7ARB3</accession>
<dbReference type="Proteomes" id="UP000326198">
    <property type="component" value="Unassembled WGS sequence"/>
</dbReference>
<protein>
    <recommendedName>
        <fullName evidence="4">BTB domain-containing protein</fullName>
    </recommendedName>
</protein>
<dbReference type="OrthoDB" id="5275938at2759"/>
<organism evidence="2 3">
    <name type="scientific">Aspergillus bertholletiae</name>
    <dbReference type="NCBI Taxonomy" id="1226010"/>
    <lineage>
        <taxon>Eukaryota</taxon>
        <taxon>Fungi</taxon>
        <taxon>Dikarya</taxon>
        <taxon>Ascomycota</taxon>
        <taxon>Pezizomycotina</taxon>
        <taxon>Eurotiomycetes</taxon>
        <taxon>Eurotiomycetidae</taxon>
        <taxon>Eurotiales</taxon>
        <taxon>Aspergillaceae</taxon>
        <taxon>Aspergillus</taxon>
        <taxon>Aspergillus subgen. Circumdati</taxon>
    </lineage>
</organism>
<evidence type="ECO:0000256" key="1">
    <source>
        <dbReference type="SAM" id="MobiDB-lite"/>
    </source>
</evidence>
<evidence type="ECO:0008006" key="4">
    <source>
        <dbReference type="Google" id="ProtNLM"/>
    </source>
</evidence>